<dbReference type="Proteomes" id="UP000465361">
    <property type="component" value="Unassembled WGS sequence"/>
</dbReference>
<organism evidence="2 3">
    <name type="scientific">Mycobacterium botniense</name>
    <dbReference type="NCBI Taxonomy" id="84962"/>
    <lineage>
        <taxon>Bacteria</taxon>
        <taxon>Bacillati</taxon>
        <taxon>Actinomycetota</taxon>
        <taxon>Actinomycetes</taxon>
        <taxon>Mycobacteriales</taxon>
        <taxon>Mycobacteriaceae</taxon>
        <taxon>Mycobacterium</taxon>
    </lineage>
</organism>
<comment type="caution">
    <text evidence="2">The sequence shown here is derived from an EMBL/GenBank/DDBJ whole genome shotgun (WGS) entry which is preliminary data.</text>
</comment>
<evidence type="ECO:0000313" key="3">
    <source>
        <dbReference type="Proteomes" id="UP000465361"/>
    </source>
</evidence>
<feature type="region of interest" description="Disordered" evidence="1">
    <location>
        <begin position="1"/>
        <end position="23"/>
    </location>
</feature>
<proteinExistence type="predicted"/>
<reference evidence="2 3" key="1">
    <citation type="journal article" date="2019" name="Emerg. Microbes Infect.">
        <title>Comprehensive subspecies identification of 175 nontuberculous mycobacteria species based on 7547 genomic profiles.</title>
        <authorList>
            <person name="Matsumoto Y."/>
            <person name="Kinjo T."/>
            <person name="Motooka D."/>
            <person name="Nabeya D."/>
            <person name="Jung N."/>
            <person name="Uechi K."/>
            <person name="Horii T."/>
            <person name="Iida T."/>
            <person name="Fujita J."/>
            <person name="Nakamura S."/>
        </authorList>
    </citation>
    <scope>NUCLEOTIDE SEQUENCE [LARGE SCALE GENOMIC DNA]</scope>
    <source>
        <strain evidence="2 3">JCM 17322</strain>
    </source>
</reference>
<dbReference type="AlphaFoldDB" id="A0A7I9XXZ1"/>
<feature type="compositionally biased region" description="Basic and acidic residues" evidence="1">
    <location>
        <begin position="10"/>
        <end position="22"/>
    </location>
</feature>
<name>A0A7I9XXZ1_9MYCO</name>
<protein>
    <submittedName>
        <fullName evidence="2">Uncharacterized protein</fullName>
    </submittedName>
</protein>
<evidence type="ECO:0000313" key="2">
    <source>
        <dbReference type="EMBL" id="GFG74645.1"/>
    </source>
</evidence>
<sequence length="122" mass="13375">MRSALPPTAKKQEKGSGCEYLRRSPVRGCNGTNTVFTTSQPFYPGSTRVYVNGERQHDGVDYSEDPPSTLTFAQPPANGAVILVDYDITAQGANYPLGQWNWNPEGYPAGSVLYYGPVLWRG</sequence>
<accession>A0A7I9XXZ1</accession>
<keyword evidence="3" id="KW-1185">Reference proteome</keyword>
<gene>
    <name evidence="2" type="ORF">MBOT_20100</name>
</gene>
<evidence type="ECO:0000256" key="1">
    <source>
        <dbReference type="SAM" id="MobiDB-lite"/>
    </source>
</evidence>
<dbReference type="EMBL" id="BLKW01000002">
    <property type="protein sequence ID" value="GFG74645.1"/>
    <property type="molecule type" value="Genomic_DNA"/>
</dbReference>